<organism evidence="1 2">
    <name type="scientific">Mycolicibacterium bacteremicum</name>
    <name type="common">Mycobacterium bacteremicum</name>
    <dbReference type="NCBI Taxonomy" id="564198"/>
    <lineage>
        <taxon>Bacteria</taxon>
        <taxon>Bacillati</taxon>
        <taxon>Actinomycetota</taxon>
        <taxon>Actinomycetes</taxon>
        <taxon>Mycobacteriales</taxon>
        <taxon>Mycobacteriaceae</taxon>
        <taxon>Mycolicibacterium</taxon>
    </lineage>
</organism>
<accession>A0A1W9Z0Y7</accession>
<dbReference type="Proteomes" id="UP000192366">
    <property type="component" value="Unassembled WGS sequence"/>
</dbReference>
<comment type="caution">
    <text evidence="1">The sequence shown here is derived from an EMBL/GenBank/DDBJ whole genome shotgun (WGS) entry which is preliminary data.</text>
</comment>
<evidence type="ECO:0000313" key="1">
    <source>
        <dbReference type="EMBL" id="ORA05849.1"/>
    </source>
</evidence>
<keyword evidence="2" id="KW-1185">Reference proteome</keyword>
<reference evidence="1 2" key="1">
    <citation type="submission" date="2017-02" db="EMBL/GenBank/DDBJ databases">
        <title>The new phylogeny of genus Mycobacterium.</title>
        <authorList>
            <person name="Tortoli E."/>
            <person name="Trovato A."/>
            <person name="Cirillo D.M."/>
        </authorList>
    </citation>
    <scope>NUCLEOTIDE SEQUENCE [LARGE SCALE GENOMIC DNA]</scope>
    <source>
        <strain evidence="1 2">DSM 45578</strain>
    </source>
</reference>
<protein>
    <submittedName>
        <fullName evidence="1">Uncharacterized protein</fullName>
    </submittedName>
</protein>
<dbReference type="EMBL" id="MVHJ01000005">
    <property type="protein sequence ID" value="ORA05849.1"/>
    <property type="molecule type" value="Genomic_DNA"/>
</dbReference>
<dbReference type="STRING" id="564198.BST17_08510"/>
<evidence type="ECO:0000313" key="2">
    <source>
        <dbReference type="Proteomes" id="UP000192366"/>
    </source>
</evidence>
<sequence length="81" mass="9116">MEKANELITVVGDRIQAEIERRFPIVIEAVVVAITKTMGDLTVNGVDKVTDMIPGQLDDQIVDPLVRNIRDEINRRFGIKL</sequence>
<dbReference type="AlphaFoldDB" id="A0A1W9Z0Y7"/>
<proteinExistence type="predicted"/>
<gene>
    <name evidence="1" type="ORF">BST17_08510</name>
</gene>
<dbReference type="OrthoDB" id="9974021at2"/>
<name>A0A1W9Z0Y7_MYCBA</name>